<protein>
    <submittedName>
        <fullName evidence="2">Uncharacterized protein</fullName>
    </submittedName>
</protein>
<dbReference type="EMBL" id="CP002117">
    <property type="protein sequence ID" value="ADN36935.1"/>
    <property type="molecule type" value="Genomic_DNA"/>
</dbReference>
<dbReference type="KEGG" id="mpi:Mpet_2187"/>
<name>E1RKC2_METP4</name>
<proteinExistence type="predicted"/>
<accession>E1RKC2</accession>
<feature type="region of interest" description="Disordered" evidence="1">
    <location>
        <begin position="1"/>
        <end position="30"/>
    </location>
</feature>
<keyword evidence="3" id="KW-1185">Reference proteome</keyword>
<dbReference type="Proteomes" id="UP000006565">
    <property type="component" value="Chromosome"/>
</dbReference>
<gene>
    <name evidence="2" type="ordered locus">Mpet_2187</name>
</gene>
<evidence type="ECO:0000313" key="3">
    <source>
        <dbReference type="Proteomes" id="UP000006565"/>
    </source>
</evidence>
<evidence type="ECO:0000313" key="2">
    <source>
        <dbReference type="EMBL" id="ADN36935.1"/>
    </source>
</evidence>
<sequence length="76" mass="8379">MGLYGSHEEREPDRPSKQRNLNPGGCPDNVIAVRRLPRKDKKPMKAFCSADKVGSDKCASRVDEIFGPLSDGIAHK</sequence>
<organism evidence="2 3">
    <name type="scientific">Methanolacinia petrolearia (strain DSM 11571 / OCM 486 / SEBR 4847)</name>
    <name type="common">Methanoplanus petrolearius</name>
    <dbReference type="NCBI Taxonomy" id="679926"/>
    <lineage>
        <taxon>Archaea</taxon>
        <taxon>Methanobacteriati</taxon>
        <taxon>Methanobacteriota</taxon>
        <taxon>Stenosarchaea group</taxon>
        <taxon>Methanomicrobia</taxon>
        <taxon>Methanomicrobiales</taxon>
        <taxon>Methanomicrobiaceae</taxon>
        <taxon>Methanolacinia</taxon>
    </lineage>
</organism>
<dbReference type="HOGENOM" id="CLU_2645950_0_0_2"/>
<dbReference type="AlphaFoldDB" id="E1RKC2"/>
<evidence type="ECO:0000256" key="1">
    <source>
        <dbReference type="SAM" id="MobiDB-lite"/>
    </source>
</evidence>
<dbReference type="STRING" id="679926.Mpet_2187"/>
<feature type="compositionally biased region" description="Basic and acidic residues" evidence="1">
    <location>
        <begin position="1"/>
        <end position="16"/>
    </location>
</feature>
<reference evidence="2 3" key="1">
    <citation type="journal article" date="2010" name="Stand. Genomic Sci.">
        <title>Complete genome sequence of Methanoplanus petrolearius type strain (SEBR 4847).</title>
        <authorList>
            <person name="Brambilla E."/>
            <person name="Djao O.D."/>
            <person name="Daligault H."/>
            <person name="Lapidus A."/>
            <person name="Lucas S."/>
            <person name="Hammon N."/>
            <person name="Nolan M."/>
            <person name="Tice H."/>
            <person name="Cheng J.F."/>
            <person name="Han C."/>
            <person name="Tapia R."/>
            <person name="Goodwin L."/>
            <person name="Pitluck S."/>
            <person name="Liolios K."/>
            <person name="Ivanova N."/>
            <person name="Mavromatis K."/>
            <person name="Mikhailova N."/>
            <person name="Pati A."/>
            <person name="Chen A."/>
            <person name="Palaniappan K."/>
            <person name="Land M."/>
            <person name="Hauser L."/>
            <person name="Chang Y.J."/>
            <person name="Jeffries C.D."/>
            <person name="Rohde M."/>
            <person name="Spring S."/>
            <person name="Sikorski J."/>
            <person name="Goker M."/>
            <person name="Woyke T."/>
            <person name="Bristow J."/>
            <person name="Eisen J.A."/>
            <person name="Markowitz V."/>
            <person name="Hugenholtz P."/>
            <person name="Kyrpides N.C."/>
            <person name="Klenk H.P."/>
        </authorList>
    </citation>
    <scope>NUCLEOTIDE SEQUENCE [LARGE SCALE GENOMIC DNA]</scope>
    <source>
        <strain evidence="3">DSM 11571 / OCM 486 / SEBR 4847</strain>
    </source>
</reference>